<organism evidence="2 3">
    <name type="scientific">Corynespora cassiicola Philippines</name>
    <dbReference type="NCBI Taxonomy" id="1448308"/>
    <lineage>
        <taxon>Eukaryota</taxon>
        <taxon>Fungi</taxon>
        <taxon>Dikarya</taxon>
        <taxon>Ascomycota</taxon>
        <taxon>Pezizomycotina</taxon>
        <taxon>Dothideomycetes</taxon>
        <taxon>Pleosporomycetidae</taxon>
        <taxon>Pleosporales</taxon>
        <taxon>Corynesporascaceae</taxon>
        <taxon>Corynespora</taxon>
    </lineage>
</organism>
<dbReference type="AlphaFoldDB" id="A0A2T2NFT1"/>
<name>A0A2T2NFT1_CORCC</name>
<evidence type="ECO:0000313" key="2">
    <source>
        <dbReference type="EMBL" id="PSN64294.1"/>
    </source>
</evidence>
<proteinExistence type="predicted"/>
<reference evidence="2 3" key="1">
    <citation type="journal article" date="2018" name="Front. Microbiol.">
        <title>Genome-Wide Analysis of Corynespora cassiicola Leaf Fall Disease Putative Effectors.</title>
        <authorList>
            <person name="Lopez D."/>
            <person name="Ribeiro S."/>
            <person name="Label P."/>
            <person name="Fumanal B."/>
            <person name="Venisse J.S."/>
            <person name="Kohler A."/>
            <person name="de Oliveira R.R."/>
            <person name="Labutti K."/>
            <person name="Lipzen A."/>
            <person name="Lail K."/>
            <person name="Bauer D."/>
            <person name="Ohm R.A."/>
            <person name="Barry K.W."/>
            <person name="Spatafora J."/>
            <person name="Grigoriev I.V."/>
            <person name="Martin F.M."/>
            <person name="Pujade-Renaud V."/>
        </authorList>
    </citation>
    <scope>NUCLEOTIDE SEQUENCE [LARGE SCALE GENOMIC DNA]</scope>
    <source>
        <strain evidence="2 3">Philippines</strain>
    </source>
</reference>
<evidence type="ECO:0000313" key="3">
    <source>
        <dbReference type="Proteomes" id="UP000240883"/>
    </source>
</evidence>
<keyword evidence="3" id="KW-1185">Reference proteome</keyword>
<gene>
    <name evidence="2" type="ORF">BS50DRAFT_575742</name>
</gene>
<protein>
    <submittedName>
        <fullName evidence="2">Uncharacterized protein</fullName>
    </submittedName>
</protein>
<dbReference type="EMBL" id="KZ678138">
    <property type="protein sequence ID" value="PSN64294.1"/>
    <property type="molecule type" value="Genomic_DNA"/>
</dbReference>
<dbReference type="Proteomes" id="UP000240883">
    <property type="component" value="Unassembled WGS sequence"/>
</dbReference>
<feature type="region of interest" description="Disordered" evidence="1">
    <location>
        <begin position="1"/>
        <end position="35"/>
    </location>
</feature>
<evidence type="ECO:0000256" key="1">
    <source>
        <dbReference type="SAM" id="MobiDB-lite"/>
    </source>
</evidence>
<accession>A0A2T2NFT1</accession>
<sequence length="135" mass="14680">MRIALNEGAVGPSTGHSYLQRPRLSTPTGRDRRVRQEQRECVQCLSSHRSRFISGVCSAVVAAAAMAGSTVFPSRSTTPPWASDVRCKPIMSEAPVPASSRRCQQTNGLAPRGRLDDERGNGQWNARSEGQMRAV</sequence>
<feature type="region of interest" description="Disordered" evidence="1">
    <location>
        <begin position="93"/>
        <end position="135"/>
    </location>
</feature>